<dbReference type="SMART" id="SM00421">
    <property type="entry name" value="HTH_LUXR"/>
    <property type="match status" value="1"/>
</dbReference>
<name>A0A6C1KDA5_XANAU</name>
<feature type="domain" description="Response regulatory" evidence="8">
    <location>
        <begin position="9"/>
        <end position="126"/>
    </location>
</feature>
<keyword evidence="2" id="KW-0902">Two-component regulatory system</keyword>
<dbReference type="PANTHER" id="PTHR44688:SF16">
    <property type="entry name" value="DNA-BINDING TRANSCRIPTIONAL ACTIVATOR DEVR_DOSR"/>
    <property type="match status" value="1"/>
</dbReference>
<dbReference type="GO" id="GO:0000160">
    <property type="term" value="P:phosphorelay signal transduction system"/>
    <property type="evidence" value="ECO:0007669"/>
    <property type="project" value="UniProtKB-KW"/>
</dbReference>
<dbReference type="SUPFAM" id="SSF52172">
    <property type="entry name" value="CheY-like"/>
    <property type="match status" value="1"/>
</dbReference>
<dbReference type="CDD" id="cd17537">
    <property type="entry name" value="REC_FixJ"/>
    <property type="match status" value="1"/>
</dbReference>
<protein>
    <submittedName>
        <fullName evidence="9">Response regulator</fullName>
    </submittedName>
</protein>
<dbReference type="PROSITE" id="PS50110">
    <property type="entry name" value="RESPONSE_REGULATORY"/>
    <property type="match status" value="1"/>
</dbReference>
<dbReference type="InterPro" id="IPR011006">
    <property type="entry name" value="CheY-like_superfamily"/>
</dbReference>
<dbReference type="EMBL" id="VAUP01000035">
    <property type="protein sequence ID" value="TLX41801.1"/>
    <property type="molecule type" value="Genomic_DNA"/>
</dbReference>
<sequence>MTDARMAAVIHVIDDDEAVRESLAFLLATAGHTVHTHASARLFLDAGMPAADPSMSCIITDVRMPDMTGIDLLQHLQEKGSNVPVIVVTGHGDVPLAVEAMKLGAADFLEKPFDDVAILDTVKSALARREKAYQHDALREQVAERIAALSQRERQVLECLVVGQANKTIAYELGISPRTVEVYRANVMTKMKAQSLSELVRMALLAGISPKAA</sequence>
<dbReference type="FunFam" id="3.40.50.2300:FF:000018">
    <property type="entry name" value="DNA-binding transcriptional regulator NtrC"/>
    <property type="match status" value="1"/>
</dbReference>
<dbReference type="Gene3D" id="3.40.50.2300">
    <property type="match status" value="1"/>
</dbReference>
<proteinExistence type="predicted"/>
<dbReference type="GO" id="GO:0006355">
    <property type="term" value="P:regulation of DNA-templated transcription"/>
    <property type="evidence" value="ECO:0007669"/>
    <property type="project" value="InterPro"/>
</dbReference>
<accession>A0A6C1KDA5</accession>
<dbReference type="AlphaFoldDB" id="A0A6C1KDA5"/>
<evidence type="ECO:0000313" key="9">
    <source>
        <dbReference type="EMBL" id="TLX41801.1"/>
    </source>
</evidence>
<dbReference type="Proteomes" id="UP000305131">
    <property type="component" value="Unassembled WGS sequence"/>
</dbReference>
<dbReference type="PROSITE" id="PS00622">
    <property type="entry name" value="HTH_LUXR_1"/>
    <property type="match status" value="1"/>
</dbReference>
<reference evidence="9 10" key="1">
    <citation type="submission" date="2019-05" db="EMBL/GenBank/DDBJ databases">
        <authorList>
            <person name="Zhou X."/>
        </authorList>
    </citation>
    <scope>NUCLEOTIDE SEQUENCE [LARGE SCALE GENOMIC DNA]</scope>
    <source>
        <strain evidence="9 10">DSM 432</strain>
    </source>
</reference>
<keyword evidence="3" id="KW-0805">Transcription regulation</keyword>
<evidence type="ECO:0000256" key="1">
    <source>
        <dbReference type="ARBA" id="ARBA00022553"/>
    </source>
</evidence>
<dbReference type="CDD" id="cd06170">
    <property type="entry name" value="LuxR_C_like"/>
    <property type="match status" value="1"/>
</dbReference>
<gene>
    <name evidence="9" type="ORF">FBQ73_16935</name>
</gene>
<organism evidence="9 10">
    <name type="scientific">Xanthobacter autotrophicus</name>
    <dbReference type="NCBI Taxonomy" id="280"/>
    <lineage>
        <taxon>Bacteria</taxon>
        <taxon>Pseudomonadati</taxon>
        <taxon>Pseudomonadota</taxon>
        <taxon>Alphaproteobacteria</taxon>
        <taxon>Hyphomicrobiales</taxon>
        <taxon>Xanthobacteraceae</taxon>
        <taxon>Xanthobacter</taxon>
    </lineage>
</organism>
<dbReference type="InterPro" id="IPR000792">
    <property type="entry name" value="Tscrpt_reg_LuxR_C"/>
</dbReference>
<comment type="caution">
    <text evidence="9">The sequence shown here is derived from an EMBL/GenBank/DDBJ whole genome shotgun (WGS) entry which is preliminary data.</text>
</comment>
<feature type="modified residue" description="4-aspartylphosphate" evidence="6">
    <location>
        <position position="61"/>
    </location>
</feature>
<evidence type="ECO:0000256" key="2">
    <source>
        <dbReference type="ARBA" id="ARBA00023012"/>
    </source>
</evidence>
<evidence type="ECO:0000313" key="10">
    <source>
        <dbReference type="Proteomes" id="UP000305131"/>
    </source>
</evidence>
<evidence type="ECO:0000256" key="4">
    <source>
        <dbReference type="ARBA" id="ARBA00023125"/>
    </source>
</evidence>
<keyword evidence="4" id="KW-0238">DNA-binding</keyword>
<feature type="domain" description="HTH luxR-type" evidence="7">
    <location>
        <begin position="142"/>
        <end position="207"/>
    </location>
</feature>
<keyword evidence="5" id="KW-0804">Transcription</keyword>
<dbReference type="PANTHER" id="PTHR44688">
    <property type="entry name" value="DNA-BINDING TRANSCRIPTIONAL ACTIVATOR DEVR_DOSR"/>
    <property type="match status" value="1"/>
</dbReference>
<dbReference type="SMART" id="SM00448">
    <property type="entry name" value="REC"/>
    <property type="match status" value="1"/>
</dbReference>
<evidence type="ECO:0000256" key="5">
    <source>
        <dbReference type="ARBA" id="ARBA00023163"/>
    </source>
</evidence>
<evidence type="ECO:0000256" key="3">
    <source>
        <dbReference type="ARBA" id="ARBA00023015"/>
    </source>
</evidence>
<dbReference type="OrthoDB" id="9782655at2"/>
<dbReference type="GeneID" id="95775139"/>
<dbReference type="InterPro" id="IPR001789">
    <property type="entry name" value="Sig_transdc_resp-reg_receiver"/>
</dbReference>
<dbReference type="InterPro" id="IPR016032">
    <property type="entry name" value="Sig_transdc_resp-reg_C-effctor"/>
</dbReference>
<keyword evidence="1 6" id="KW-0597">Phosphoprotein</keyword>
<dbReference type="PROSITE" id="PS50043">
    <property type="entry name" value="HTH_LUXR_2"/>
    <property type="match status" value="1"/>
</dbReference>
<dbReference type="GO" id="GO:0003677">
    <property type="term" value="F:DNA binding"/>
    <property type="evidence" value="ECO:0007669"/>
    <property type="project" value="UniProtKB-KW"/>
</dbReference>
<dbReference type="InterPro" id="IPR036388">
    <property type="entry name" value="WH-like_DNA-bd_sf"/>
</dbReference>
<dbReference type="Pfam" id="PF00072">
    <property type="entry name" value="Response_reg"/>
    <property type="match status" value="1"/>
</dbReference>
<dbReference type="NCBIfam" id="NF006900">
    <property type="entry name" value="PRK09390.1"/>
    <property type="match status" value="1"/>
</dbReference>
<dbReference type="RefSeq" id="WP_138400666.1">
    <property type="nucleotide sequence ID" value="NZ_JBAFVI010000005.1"/>
</dbReference>
<evidence type="ECO:0000259" key="7">
    <source>
        <dbReference type="PROSITE" id="PS50043"/>
    </source>
</evidence>
<dbReference type="Gene3D" id="1.10.10.10">
    <property type="entry name" value="Winged helix-like DNA-binding domain superfamily/Winged helix DNA-binding domain"/>
    <property type="match status" value="1"/>
</dbReference>
<dbReference type="SUPFAM" id="SSF46894">
    <property type="entry name" value="C-terminal effector domain of the bipartite response regulators"/>
    <property type="match status" value="1"/>
</dbReference>
<dbReference type="PRINTS" id="PR00038">
    <property type="entry name" value="HTHLUXR"/>
</dbReference>
<evidence type="ECO:0000259" key="8">
    <source>
        <dbReference type="PROSITE" id="PS50110"/>
    </source>
</evidence>
<evidence type="ECO:0000256" key="6">
    <source>
        <dbReference type="PROSITE-ProRule" id="PRU00169"/>
    </source>
</evidence>
<dbReference type="Pfam" id="PF00196">
    <property type="entry name" value="GerE"/>
    <property type="match status" value="1"/>
</dbReference>